<evidence type="ECO:0008006" key="3">
    <source>
        <dbReference type="Google" id="ProtNLM"/>
    </source>
</evidence>
<keyword evidence="2" id="KW-1185">Reference proteome</keyword>
<accession>A0ABR6TLC9</accession>
<proteinExistence type="predicted"/>
<dbReference type="Proteomes" id="UP000713904">
    <property type="component" value="Unassembled WGS sequence"/>
</dbReference>
<evidence type="ECO:0000313" key="2">
    <source>
        <dbReference type="Proteomes" id="UP000713904"/>
    </source>
</evidence>
<sequence>MLVCNRGYICTLFLLASILGKNKKGSLGLYSKNKLNTLELPSFKNILEVRSSVNGRIRFFVPVLKSNLELAELLTSQVKKISVIKKCEVNLVTGSVLVEYDSDNLDAQTLEGVIMKLLSLDEKLDEGRTSEIEKKVGTFKNAINNGVYDFTGGILNIKSLMALLFLGAAVYDVKKMGARRTPDYITFLWWTTTLFM</sequence>
<comment type="caution">
    <text evidence="1">The sequence shown here is derived from an EMBL/GenBank/DDBJ whole genome shotgun (WGS) entry which is preliminary data.</text>
</comment>
<evidence type="ECO:0000313" key="1">
    <source>
        <dbReference type="EMBL" id="MBC2576209.1"/>
    </source>
</evidence>
<protein>
    <recommendedName>
        <fullName evidence="3">HMA domain-containing protein</fullName>
    </recommendedName>
</protein>
<reference evidence="1 2" key="1">
    <citation type="submission" date="2020-05" db="EMBL/GenBank/DDBJ databases">
        <title>Draft genome of xy-202 and genomic insight in genome of the genus Peptostreptococcus.</title>
        <authorList>
            <person name="Zhang Z."/>
        </authorList>
    </citation>
    <scope>NUCLEOTIDE SEQUENCE [LARGE SCALE GENOMIC DNA]</scope>
    <source>
        <strain evidence="1 2">DSM 27025</strain>
    </source>
</reference>
<dbReference type="EMBL" id="JABGBW010000003">
    <property type="protein sequence ID" value="MBC2576209.1"/>
    <property type="molecule type" value="Genomic_DNA"/>
</dbReference>
<organism evidence="1 2">
    <name type="scientific">Peptostreptococcus canis</name>
    <dbReference type="NCBI Taxonomy" id="1159213"/>
    <lineage>
        <taxon>Bacteria</taxon>
        <taxon>Bacillati</taxon>
        <taxon>Bacillota</taxon>
        <taxon>Clostridia</taxon>
        <taxon>Peptostreptococcales</taxon>
        <taxon>Peptostreptococcaceae</taxon>
        <taxon>Peptostreptococcus</taxon>
    </lineage>
</organism>
<name>A0ABR6TLC9_9FIRM</name>
<dbReference type="Pfam" id="PF19991">
    <property type="entry name" value="HMA_2"/>
    <property type="match status" value="1"/>
</dbReference>
<dbReference type="RefSeq" id="WP_185624227.1">
    <property type="nucleotide sequence ID" value="NZ_JABGBW010000003.1"/>
</dbReference>
<gene>
    <name evidence="1" type="ORF">HLB29_05870</name>
</gene>